<sequence>MWCAMMRLVEGRSLSVFHSSSSIHLFPYPNPQQSNKAPSTGSTRQMALDRLS</sequence>
<gene>
    <name evidence="2" type="ORF">P154DRAFT_521945</name>
</gene>
<dbReference type="EMBL" id="ML977584">
    <property type="protein sequence ID" value="KAF2001251.1"/>
    <property type="molecule type" value="Genomic_DNA"/>
</dbReference>
<protein>
    <submittedName>
        <fullName evidence="2">Uncharacterized protein</fullName>
    </submittedName>
</protein>
<organism evidence="2 3">
    <name type="scientific">Amniculicola lignicola CBS 123094</name>
    <dbReference type="NCBI Taxonomy" id="1392246"/>
    <lineage>
        <taxon>Eukaryota</taxon>
        <taxon>Fungi</taxon>
        <taxon>Dikarya</taxon>
        <taxon>Ascomycota</taxon>
        <taxon>Pezizomycotina</taxon>
        <taxon>Dothideomycetes</taxon>
        <taxon>Pleosporomycetidae</taxon>
        <taxon>Pleosporales</taxon>
        <taxon>Amniculicolaceae</taxon>
        <taxon>Amniculicola</taxon>
    </lineage>
</organism>
<keyword evidence="3" id="KW-1185">Reference proteome</keyword>
<dbReference type="Proteomes" id="UP000799779">
    <property type="component" value="Unassembled WGS sequence"/>
</dbReference>
<evidence type="ECO:0000313" key="2">
    <source>
        <dbReference type="EMBL" id="KAF2001251.1"/>
    </source>
</evidence>
<feature type="region of interest" description="Disordered" evidence="1">
    <location>
        <begin position="28"/>
        <end position="52"/>
    </location>
</feature>
<dbReference type="AlphaFoldDB" id="A0A6A5WM69"/>
<name>A0A6A5WM69_9PLEO</name>
<accession>A0A6A5WM69</accession>
<evidence type="ECO:0000256" key="1">
    <source>
        <dbReference type="SAM" id="MobiDB-lite"/>
    </source>
</evidence>
<feature type="compositionally biased region" description="Polar residues" evidence="1">
    <location>
        <begin position="31"/>
        <end position="45"/>
    </location>
</feature>
<evidence type="ECO:0000313" key="3">
    <source>
        <dbReference type="Proteomes" id="UP000799779"/>
    </source>
</evidence>
<reference evidence="2" key="1">
    <citation type="journal article" date="2020" name="Stud. Mycol.">
        <title>101 Dothideomycetes genomes: a test case for predicting lifestyles and emergence of pathogens.</title>
        <authorList>
            <person name="Haridas S."/>
            <person name="Albert R."/>
            <person name="Binder M."/>
            <person name="Bloem J."/>
            <person name="Labutti K."/>
            <person name="Salamov A."/>
            <person name="Andreopoulos B."/>
            <person name="Baker S."/>
            <person name="Barry K."/>
            <person name="Bills G."/>
            <person name="Bluhm B."/>
            <person name="Cannon C."/>
            <person name="Castanera R."/>
            <person name="Culley D."/>
            <person name="Daum C."/>
            <person name="Ezra D."/>
            <person name="Gonzalez J."/>
            <person name="Henrissat B."/>
            <person name="Kuo A."/>
            <person name="Liang C."/>
            <person name="Lipzen A."/>
            <person name="Lutzoni F."/>
            <person name="Magnuson J."/>
            <person name="Mondo S."/>
            <person name="Nolan M."/>
            <person name="Ohm R."/>
            <person name="Pangilinan J."/>
            <person name="Park H.-J."/>
            <person name="Ramirez L."/>
            <person name="Alfaro M."/>
            <person name="Sun H."/>
            <person name="Tritt A."/>
            <person name="Yoshinaga Y."/>
            <person name="Zwiers L.-H."/>
            <person name="Turgeon B."/>
            <person name="Goodwin S."/>
            <person name="Spatafora J."/>
            <person name="Crous P."/>
            <person name="Grigoriev I."/>
        </authorList>
    </citation>
    <scope>NUCLEOTIDE SEQUENCE</scope>
    <source>
        <strain evidence="2">CBS 123094</strain>
    </source>
</reference>
<proteinExistence type="predicted"/>